<dbReference type="SMART" id="SM01100">
    <property type="entry name" value="CRAL_TRIO_N"/>
    <property type="match status" value="1"/>
</dbReference>
<dbReference type="SUPFAM" id="SSF46938">
    <property type="entry name" value="CRAL/TRIO N-terminal domain"/>
    <property type="match status" value="1"/>
</dbReference>
<evidence type="ECO:0000256" key="4">
    <source>
        <dbReference type="ARBA" id="ARBA00023034"/>
    </source>
</evidence>
<dbReference type="AlphaFoldDB" id="A0A3Q7IP03"/>
<feature type="domain" description="CRAL-TRIO" evidence="6">
    <location>
        <begin position="179"/>
        <end position="353"/>
    </location>
</feature>
<evidence type="ECO:0000256" key="5">
    <source>
        <dbReference type="ARBA" id="ARBA00038020"/>
    </source>
</evidence>
<accession>A0A3Q7IP03</accession>
<keyword evidence="4" id="KW-0333">Golgi apparatus</keyword>
<evidence type="ECO:0000313" key="7">
    <source>
        <dbReference type="EnsemblPlants" id="Solyc08g078680.3.1"/>
    </source>
</evidence>
<dbReference type="Proteomes" id="UP000004994">
    <property type="component" value="Chromosome 8"/>
</dbReference>
<keyword evidence="3" id="KW-0653">Protein transport</keyword>
<organism evidence="7">
    <name type="scientific">Solanum lycopersicum</name>
    <name type="common">Tomato</name>
    <name type="synonym">Lycopersicon esculentum</name>
    <dbReference type="NCBI Taxonomy" id="4081"/>
    <lineage>
        <taxon>Eukaryota</taxon>
        <taxon>Viridiplantae</taxon>
        <taxon>Streptophyta</taxon>
        <taxon>Embryophyta</taxon>
        <taxon>Tracheophyta</taxon>
        <taxon>Spermatophyta</taxon>
        <taxon>Magnoliopsida</taxon>
        <taxon>eudicotyledons</taxon>
        <taxon>Gunneridae</taxon>
        <taxon>Pentapetalae</taxon>
        <taxon>asterids</taxon>
        <taxon>lamiids</taxon>
        <taxon>Solanales</taxon>
        <taxon>Solanaceae</taxon>
        <taxon>Solanoideae</taxon>
        <taxon>Solaneae</taxon>
        <taxon>Solanum</taxon>
        <taxon>Solanum subgen. Lycopersicon</taxon>
    </lineage>
</organism>
<evidence type="ECO:0000256" key="2">
    <source>
        <dbReference type="ARBA" id="ARBA00004395"/>
    </source>
</evidence>
<dbReference type="EnsemblPlants" id="Solyc08g078680.3.1">
    <property type="protein sequence ID" value="Solyc08g078680.3.1"/>
    <property type="gene ID" value="Solyc08g078680.3"/>
</dbReference>
<keyword evidence="8" id="KW-1185">Reference proteome</keyword>
<protein>
    <recommendedName>
        <fullName evidence="6">CRAL-TRIO domain-containing protein</fullName>
    </recommendedName>
</protein>
<dbReference type="CDD" id="cd00170">
    <property type="entry name" value="SEC14"/>
    <property type="match status" value="1"/>
</dbReference>
<comment type="subcellular location">
    <subcellularLocation>
        <location evidence="1">Cell membrane</location>
        <topology evidence="1">Peripheral membrane protein</topology>
    </subcellularLocation>
    <subcellularLocation>
        <location evidence="2">Golgi apparatus membrane</location>
        <topology evidence="2">Peripheral membrane protein</topology>
    </subcellularLocation>
</comment>
<reference evidence="7" key="2">
    <citation type="submission" date="2019-01" db="UniProtKB">
        <authorList>
            <consortium name="EnsemblPlants"/>
        </authorList>
    </citation>
    <scope>IDENTIFICATION</scope>
    <source>
        <strain evidence="7">cv. Heinz 1706</strain>
    </source>
</reference>
<reference evidence="7" key="1">
    <citation type="journal article" date="2012" name="Nature">
        <title>The tomato genome sequence provides insights into fleshy fruit evolution.</title>
        <authorList>
            <consortium name="Tomato Genome Consortium"/>
        </authorList>
    </citation>
    <scope>NUCLEOTIDE SEQUENCE [LARGE SCALE GENOMIC DNA]</scope>
    <source>
        <strain evidence="7">cv. Heinz 1706</strain>
    </source>
</reference>
<dbReference type="GO" id="GO:0006892">
    <property type="term" value="P:post-Golgi vesicle-mediated transport"/>
    <property type="evidence" value="ECO:0000318"/>
    <property type="project" value="GO_Central"/>
</dbReference>
<evidence type="ECO:0000256" key="3">
    <source>
        <dbReference type="ARBA" id="ARBA00022927"/>
    </source>
</evidence>
<dbReference type="FunCoup" id="A0A3Q7IP03">
    <property type="interactions" value="387"/>
</dbReference>
<name>A0A3Q7IP03_SOLLC</name>
<keyword evidence="3" id="KW-0813">Transport</keyword>
<dbReference type="InParanoid" id="A0A3Q7IP03"/>
<dbReference type="SMART" id="SM00516">
    <property type="entry name" value="SEC14"/>
    <property type="match status" value="1"/>
</dbReference>
<dbReference type="InterPro" id="IPR001251">
    <property type="entry name" value="CRAL-TRIO_dom"/>
</dbReference>
<dbReference type="OMA" id="NWRYPAC"/>
<dbReference type="GO" id="GO:0008526">
    <property type="term" value="F:phosphatidylinositol transfer activity"/>
    <property type="evidence" value="ECO:0000318"/>
    <property type="project" value="GO_Central"/>
</dbReference>
<dbReference type="SUPFAM" id="SSF52087">
    <property type="entry name" value="CRAL/TRIO domain"/>
    <property type="match status" value="1"/>
</dbReference>
<dbReference type="InterPro" id="IPR036865">
    <property type="entry name" value="CRAL-TRIO_dom_sf"/>
</dbReference>
<dbReference type="InterPro" id="IPR011074">
    <property type="entry name" value="CRAL/TRIO_N_dom"/>
</dbReference>
<dbReference type="Pfam" id="PF00650">
    <property type="entry name" value="CRAL_TRIO"/>
    <property type="match status" value="1"/>
</dbReference>
<dbReference type="GO" id="GO:0015031">
    <property type="term" value="P:protein transport"/>
    <property type="evidence" value="ECO:0007669"/>
    <property type="project" value="UniProtKB-KW"/>
</dbReference>
<dbReference type="Gramene" id="Solyc08g078680.3.1">
    <property type="protein sequence ID" value="Solyc08g078680.3.1"/>
    <property type="gene ID" value="Solyc08g078680.3"/>
</dbReference>
<comment type="similarity">
    <text evidence="5">Belongs to the SFH family.</text>
</comment>
<dbReference type="PROSITE" id="PS50191">
    <property type="entry name" value="CRAL_TRIO"/>
    <property type="match status" value="1"/>
</dbReference>
<dbReference type="GO" id="GO:0005886">
    <property type="term" value="C:plasma membrane"/>
    <property type="evidence" value="ECO:0007669"/>
    <property type="project" value="UniProtKB-SubCell"/>
</dbReference>
<evidence type="ECO:0000259" key="6">
    <source>
        <dbReference type="PROSITE" id="PS50191"/>
    </source>
</evidence>
<dbReference type="Gene3D" id="1.10.8.20">
    <property type="entry name" value="N-terminal domain of phosphatidylinositol transfer protein sec14p"/>
    <property type="match status" value="1"/>
</dbReference>
<proteinExistence type="inferred from homology"/>
<dbReference type="GO" id="GO:0000139">
    <property type="term" value="C:Golgi membrane"/>
    <property type="evidence" value="ECO:0007669"/>
    <property type="project" value="UniProtKB-SubCell"/>
</dbReference>
<dbReference type="PANTHER" id="PTHR45657">
    <property type="entry name" value="CRAL-TRIO DOMAIN-CONTAINING PROTEIN YKL091C-RELATED"/>
    <property type="match status" value="1"/>
</dbReference>
<evidence type="ECO:0000256" key="1">
    <source>
        <dbReference type="ARBA" id="ARBA00004202"/>
    </source>
</evidence>
<dbReference type="Gene3D" id="3.40.525.10">
    <property type="entry name" value="CRAL-TRIO lipid binding domain"/>
    <property type="match status" value="1"/>
</dbReference>
<dbReference type="PaxDb" id="4081-Solyc08g078680.2.1"/>
<dbReference type="InterPro" id="IPR036273">
    <property type="entry name" value="CRAL/TRIO_N_dom_sf"/>
</dbReference>
<evidence type="ECO:0000313" key="8">
    <source>
        <dbReference type="Proteomes" id="UP000004994"/>
    </source>
</evidence>
<dbReference type="PANTHER" id="PTHR45657:SF50">
    <property type="entry name" value="PHOSPHATIDYLINOSITOL_PHOSPHATIDYLCHOLINE TRANSFER PROTEIN SFH11"/>
    <property type="match status" value="1"/>
</dbReference>
<dbReference type="InterPro" id="IPR051026">
    <property type="entry name" value="PI/PC_transfer"/>
</dbReference>
<sequence>MRTSKGTFKEILISAGIKGSSHKEGESTKQKSKILHPPIETFWQLPPKKDQKKKSIKSRTAKTIMSLALKKKSKSLQVILGGSHDPKDEQIVDSFRQLVFLEGQLIDKNNDYHTLLRFLRMRDYDLQKAKNMYLNFLKWREEFHVDEISKYFLIENLPYVRQLFDSLSIMMLQEFMFEEFNEVKQCYPHGFHGVDRYGRPIYIERIGMVNLTRLLEVTTIERFVKYHVSEQEKTLNWRFPSCSLAAKKHIASTVSIVDVKDVGISNFSKPARLLFLEIQKIDSHYYPETLHRLFIINAGSGFRVLWKAIKAFLDQRTLAKIQVLGSNYTKTLLEVIDPSNLPTFLGGNCKCSEYGGCLFSDKGPWNDPSVTTLLQVLTCRDVDSNLMIFVEEENIDDEEQNCSASKDSFDGLTPDNVSIKDVYDVTPSRDDTFGQPVLQKILTLQSAVNDTKSKIQALEAALTDMTSVIEGLGQPIEELKKQILVSKLRA</sequence>